<dbReference type="SUPFAM" id="SSF51445">
    <property type="entry name" value="(Trans)glycosidases"/>
    <property type="match status" value="1"/>
</dbReference>
<dbReference type="PANTHER" id="PTHR10353">
    <property type="entry name" value="GLYCOSYL HYDROLASE"/>
    <property type="match status" value="1"/>
</dbReference>
<name>A0A060CIR6_9ACTN</name>
<dbReference type="GO" id="GO:0005829">
    <property type="term" value="C:cytosol"/>
    <property type="evidence" value="ECO:0007669"/>
    <property type="project" value="TreeGrafter"/>
</dbReference>
<evidence type="ECO:0000313" key="5">
    <source>
        <dbReference type="EMBL" id="AIA92691.1"/>
    </source>
</evidence>
<dbReference type="Pfam" id="PF00232">
    <property type="entry name" value="Glyco_hydro_1"/>
    <property type="match status" value="1"/>
</dbReference>
<dbReference type="AlphaFoldDB" id="A0A060CIR6"/>
<evidence type="ECO:0000256" key="4">
    <source>
        <dbReference type="RuleBase" id="RU003690"/>
    </source>
</evidence>
<evidence type="ECO:0000256" key="3">
    <source>
        <dbReference type="ARBA" id="ARBA00023295"/>
    </source>
</evidence>
<keyword evidence="3" id="KW-0326">Glycosidase</keyword>
<proteinExistence type="inferred from homology"/>
<evidence type="ECO:0000256" key="1">
    <source>
        <dbReference type="ARBA" id="ARBA00010838"/>
    </source>
</evidence>
<dbReference type="EMBL" id="KF125364">
    <property type="protein sequence ID" value="AIA92691.1"/>
    <property type="molecule type" value="Genomic_DNA"/>
</dbReference>
<dbReference type="InterPro" id="IPR001360">
    <property type="entry name" value="Glyco_hydro_1"/>
</dbReference>
<evidence type="ECO:0000256" key="2">
    <source>
        <dbReference type="ARBA" id="ARBA00022801"/>
    </source>
</evidence>
<protein>
    <submittedName>
        <fullName evidence="5">Glyco_hydro_1</fullName>
    </submittedName>
</protein>
<accession>A0A060CIR6</accession>
<dbReference type="GO" id="GO:0008422">
    <property type="term" value="F:beta-glucosidase activity"/>
    <property type="evidence" value="ECO:0007669"/>
    <property type="project" value="TreeGrafter"/>
</dbReference>
<sequence length="70" mass="7537">MRRCTTGISRSRWRMPGAGPVRATADAFERYAEVVGAALGDRIHTWTTLNEPWCSAYLGYGQGGHAPGAA</sequence>
<keyword evidence="2" id="KW-0378">Hydrolase</keyword>
<organism evidence="5">
    <name type="scientific">uncultured Streptomyces sp</name>
    <dbReference type="NCBI Taxonomy" id="174707"/>
    <lineage>
        <taxon>Bacteria</taxon>
        <taxon>Bacillati</taxon>
        <taxon>Actinomycetota</taxon>
        <taxon>Actinomycetes</taxon>
        <taxon>Kitasatosporales</taxon>
        <taxon>Streptomycetaceae</taxon>
        <taxon>Streptomyces</taxon>
        <taxon>environmental samples</taxon>
    </lineage>
</organism>
<dbReference type="InterPro" id="IPR017853">
    <property type="entry name" value="GH"/>
</dbReference>
<dbReference type="PANTHER" id="PTHR10353:SF36">
    <property type="entry name" value="LP05116P"/>
    <property type="match status" value="1"/>
</dbReference>
<dbReference type="Gene3D" id="3.20.20.80">
    <property type="entry name" value="Glycosidases"/>
    <property type="match status" value="1"/>
</dbReference>
<comment type="similarity">
    <text evidence="1 4">Belongs to the glycosyl hydrolase 1 family.</text>
</comment>
<reference evidence="5" key="1">
    <citation type="journal article" date="2013" name="Environ. Microbiol.">
        <title>Seasonally variable intestinal metagenomes of the red palm weevil (Rhynchophorus ferrugineus).</title>
        <authorList>
            <person name="Jia S."/>
            <person name="Zhang X."/>
            <person name="Zhang G."/>
            <person name="Yin A."/>
            <person name="Zhang S."/>
            <person name="Li F."/>
            <person name="Wang L."/>
            <person name="Zhao D."/>
            <person name="Yun Q."/>
            <person name="Tala"/>
            <person name="Wang J."/>
            <person name="Sun G."/>
            <person name="Baabdullah M."/>
            <person name="Yu X."/>
            <person name="Hu S."/>
            <person name="Al-Mssallem I.S."/>
            <person name="Yu J."/>
        </authorList>
    </citation>
    <scope>NUCLEOTIDE SEQUENCE</scope>
</reference>
<dbReference type="GO" id="GO:0016052">
    <property type="term" value="P:carbohydrate catabolic process"/>
    <property type="evidence" value="ECO:0007669"/>
    <property type="project" value="TreeGrafter"/>
</dbReference>